<proteinExistence type="predicted"/>
<dbReference type="AlphaFoldDB" id="A0A1H5Z2L5"/>
<name>A0A1H5Z2L5_9ACTN</name>
<sequence>MPPSGSRDAMLIGAATENRKGADFEGKSAAAGPWTVRRSYTQPTSGWPVATFAESTAGPDIGRRASVWSAKPPVTAVSSRSLDARIRSFLRSIPKSHPTFVTIWHEPDAKIRRRLFTLREYKAGFRRFCQLVREVQAEGWHRLYTYQCVTSWAGQRPRPGTTYAEMWPGDGLVDVFAVDGYSSVGTTGGLWGPALEFARSKGVPWAIAEIGWSSPETATPAWLRDQAGYAASHGSGGRSRCAFMCFFDVAGPLGGIPTPGDDAAGQAECRRISAAYHSDYRRFVL</sequence>
<dbReference type="RefSeq" id="WP_146087341.1">
    <property type="nucleotide sequence ID" value="NZ_FNVO01000004.1"/>
</dbReference>
<evidence type="ECO:0000313" key="1">
    <source>
        <dbReference type="EMBL" id="SEG30551.1"/>
    </source>
</evidence>
<protein>
    <recommendedName>
        <fullName evidence="3">GH26 domain-containing protein</fullName>
    </recommendedName>
</protein>
<organism evidence="1 2">
    <name type="scientific">Thermomonospora echinospora</name>
    <dbReference type="NCBI Taxonomy" id="1992"/>
    <lineage>
        <taxon>Bacteria</taxon>
        <taxon>Bacillati</taxon>
        <taxon>Actinomycetota</taxon>
        <taxon>Actinomycetes</taxon>
        <taxon>Streptosporangiales</taxon>
        <taxon>Thermomonosporaceae</taxon>
        <taxon>Thermomonospora</taxon>
    </lineage>
</organism>
<dbReference type="OrthoDB" id="3462009at2"/>
<reference evidence="2" key="1">
    <citation type="submission" date="2016-10" db="EMBL/GenBank/DDBJ databases">
        <authorList>
            <person name="Varghese N."/>
            <person name="Submissions S."/>
        </authorList>
    </citation>
    <scope>NUCLEOTIDE SEQUENCE [LARGE SCALE GENOMIC DNA]</scope>
    <source>
        <strain evidence="2">DSM 43163</strain>
    </source>
</reference>
<dbReference type="SUPFAM" id="SSF51445">
    <property type="entry name" value="(Trans)glycosidases"/>
    <property type="match status" value="1"/>
</dbReference>
<dbReference type="Proteomes" id="UP000236723">
    <property type="component" value="Unassembled WGS sequence"/>
</dbReference>
<dbReference type="EMBL" id="FNVO01000004">
    <property type="protein sequence ID" value="SEG30551.1"/>
    <property type="molecule type" value="Genomic_DNA"/>
</dbReference>
<dbReference type="Gene3D" id="3.20.20.80">
    <property type="entry name" value="Glycosidases"/>
    <property type="match status" value="1"/>
</dbReference>
<evidence type="ECO:0000313" key="2">
    <source>
        <dbReference type="Proteomes" id="UP000236723"/>
    </source>
</evidence>
<dbReference type="InterPro" id="IPR017853">
    <property type="entry name" value="GH"/>
</dbReference>
<gene>
    <name evidence="1" type="ORF">SAMN04489712_104313</name>
</gene>
<keyword evidence="2" id="KW-1185">Reference proteome</keyword>
<accession>A0A1H5Z2L5</accession>
<evidence type="ECO:0008006" key="3">
    <source>
        <dbReference type="Google" id="ProtNLM"/>
    </source>
</evidence>